<proteinExistence type="predicted"/>
<feature type="domain" description="DUF5523" evidence="4">
    <location>
        <begin position="226"/>
        <end position="335"/>
    </location>
</feature>
<feature type="compositionally biased region" description="Polar residues" evidence="2">
    <location>
        <begin position="59"/>
        <end position="75"/>
    </location>
</feature>
<feature type="compositionally biased region" description="Basic residues" evidence="2">
    <location>
        <begin position="1"/>
        <end position="11"/>
    </location>
</feature>
<dbReference type="Pfam" id="PF24656">
    <property type="entry name" value="CEPT76_peptidase"/>
    <property type="match status" value="1"/>
</dbReference>
<feature type="domain" description="CEP76/DRC7 peptidase-like" evidence="5">
    <location>
        <begin position="1277"/>
        <end position="1393"/>
    </location>
</feature>
<dbReference type="RefSeq" id="XP_065666712.1">
    <property type="nucleotide sequence ID" value="XM_065810640.1"/>
</dbReference>
<dbReference type="PANTHER" id="PTHR20837:SF0">
    <property type="entry name" value="COILED-COIL AND C2 DOMAIN-CONTAINING PROTEIN 2A"/>
    <property type="match status" value="1"/>
</dbReference>
<evidence type="ECO:0000259" key="3">
    <source>
        <dbReference type="Pfam" id="PF15625"/>
    </source>
</evidence>
<accession>A0ABM4CXN6</accession>
<dbReference type="Pfam" id="PF17661">
    <property type="entry name" value="DUF5523"/>
    <property type="match status" value="1"/>
</dbReference>
<dbReference type="InterPro" id="IPR041510">
    <property type="entry name" value="DUF5523"/>
</dbReference>
<dbReference type="GeneID" id="101236768"/>
<dbReference type="PANTHER" id="PTHR20837">
    <property type="entry name" value="CENTROSOMAL PROTEIN-RELATED"/>
    <property type="match status" value="1"/>
</dbReference>
<dbReference type="Proteomes" id="UP001652625">
    <property type="component" value="Chromosome 11"/>
</dbReference>
<feature type="compositionally biased region" description="Polar residues" evidence="2">
    <location>
        <begin position="82"/>
        <end position="100"/>
    </location>
</feature>
<keyword evidence="6" id="KW-1185">Reference proteome</keyword>
<dbReference type="InterPro" id="IPR056290">
    <property type="entry name" value="CEPT76/DRC7_peptidase-like_dom"/>
</dbReference>
<name>A0ABM4CXN6_HYDVU</name>
<sequence>MIAEKMRKRRAQLQASLRASGNDDQDQSTSLQAPITSSLNPALRESEDTMNNLVHRRSQYLTESSDTKEVSSVNADSVMASEDSSPASPSNDRAGSLSISMSMSVRERLRNRVKKQSIDLNSSSRKLRGLRDRLLPNRFDESAATAISMALKDELDPYFLKESIAATKEWKKDKFKNASGYVSADVALQFFIGEIDGEVEKKEETLPTFGEVAIDIEDSSLILNAKPVYQDTKDRLLLEEGMYHFPSSIPTSQEAKLIKGGIPRNLQSEGFYVGVAPNVPLSTLYRMENRILLSDKDNKSWFNEDGSLKRLANPLKESLVRETITDEDEINPLLNLQWGKAEPTTFNSQYIDEKGLHYYQIDIDVSMIKFSHQPLFSLEHVLESKLIQLYNQFILREKSGFKEQINNRLEALCASKDQLKAEIQNETVEKTIEKNNNRIHSIQCEICELFKKKRSEEVRDRQLLINIIETWRTLKKLRETQGYTNTPTMLKIMKEPTDKETDEKNIILEIKEQLESERAMYVEQHKNEIEYYMIHLLQWKRYKKQKKKLLKNTTAANVENLVKLADLEVEKPIKPKDFDEENSRNLILDHMRKYHRKPGEPILTPFLNHGAIITPTEKCPSGEQQRRAATKDSKFIVKVLFNNQEVSKTSIRSLSSDFIVYFGEILAIKILQWPESIKLQIYEVPAMFLLAELFAILPEIGAINSLSTLEQLEFSSDQVIQFTHNGVGSGVPCQLGENTVIPLTSGILYTSANWGLDENGLSMAPPVSATSRNVNFAVINRAGKIDLQKLLSWISSAKLDPNDPTNAEILSLAKMARVSQFDNITGPQYFRLNQLEKETEIVSKKDIDNNKRFTLIKLRDEGVPELKHYQMIPPYESLVPEDVFEEYENRINMVNEDEDEEYNQRKAVSMFLAKVREQVYNRSQIAKRQLSLEDVVVEEAIPDIGSLGARIKKMTETRRPLLPVRKERKKIGGQNLAIGSNVKVLINIVRAFNIPIRIESLTNQLEGHITEIGSPVQNSGYNPATTEIKSLVRPFVEVMFQGVFLRTSVGEGAWPNWNEDLILPFKPPNNDYSSDSLHLVKDKIFINLFDEVMIDLLLDQRERETNIHQRVEKRWLGSVEVPFSTVYFNSKVDGFIEINTPPILLGYRCDYDKNKESQLIKHKTLIQLFITIEPQLQPAPHLPEKFETNEDDMLVHNSQIWLADLRNKFPRRNYKAMVTDIVGKKVFLSRFIRRQKPPDELMLDESVPISQKIKLLSRFVSLIPFISDSVQFPDICDIWTTSDQFLQMLSGDEEEHAVLLCNYFLWLGLRAYLVLGSGVPEGSTAYVLCEEMNTFCLWNASTGESYELQNTYCPLISIGTLVDDRNIFANIQNEEHPSKLNFEITNQKYWRPFFSKTFPYPGLGSVQEEMLVYHPIDQQYTLDLSDKLERLLREKLMEWRPRFITKFNRFCTQTFKTLLLSMESRLVISGTDDHGLPLQQFLSSHELIGFSLQMPYTDSSTIVERVYGTGIHNSDDPDIEFALAVHVHPYPSGVLAIWIYIGRLLRKK</sequence>
<feature type="compositionally biased region" description="Polar residues" evidence="2">
    <location>
        <begin position="27"/>
        <end position="40"/>
    </location>
</feature>
<feature type="region of interest" description="Disordered" evidence="2">
    <location>
        <begin position="1"/>
        <end position="44"/>
    </location>
</feature>
<dbReference type="InterPro" id="IPR028928">
    <property type="entry name" value="CC2D2AN-C2"/>
</dbReference>
<gene>
    <name evidence="7" type="primary">LOC101236768</name>
</gene>
<evidence type="ECO:0000259" key="5">
    <source>
        <dbReference type="Pfam" id="PF24656"/>
    </source>
</evidence>
<feature type="domain" description="CC2D2A N-terminal C2" evidence="3">
    <location>
        <begin position="598"/>
        <end position="766"/>
    </location>
</feature>
<keyword evidence="1" id="KW-0175">Coiled coil</keyword>
<evidence type="ECO:0000256" key="2">
    <source>
        <dbReference type="SAM" id="MobiDB-lite"/>
    </source>
</evidence>
<organism evidence="6 7">
    <name type="scientific">Hydra vulgaris</name>
    <name type="common">Hydra</name>
    <name type="synonym">Hydra attenuata</name>
    <dbReference type="NCBI Taxonomy" id="6087"/>
    <lineage>
        <taxon>Eukaryota</taxon>
        <taxon>Metazoa</taxon>
        <taxon>Cnidaria</taxon>
        <taxon>Hydrozoa</taxon>
        <taxon>Hydroidolina</taxon>
        <taxon>Anthoathecata</taxon>
        <taxon>Aplanulata</taxon>
        <taxon>Hydridae</taxon>
        <taxon>Hydra</taxon>
    </lineage>
</organism>
<protein>
    <submittedName>
        <fullName evidence="7">Coiled-coil and C2 domain-containing protein 2A isoform X2</fullName>
    </submittedName>
</protein>
<feature type="coiled-coil region" evidence="1">
    <location>
        <begin position="402"/>
        <end position="436"/>
    </location>
</feature>
<feature type="region of interest" description="Disordered" evidence="2">
    <location>
        <begin position="59"/>
        <end position="100"/>
    </location>
</feature>
<dbReference type="Pfam" id="PF15625">
    <property type="entry name" value="CC2D2AN-C2"/>
    <property type="match status" value="1"/>
</dbReference>
<evidence type="ECO:0000259" key="4">
    <source>
        <dbReference type="Pfam" id="PF17661"/>
    </source>
</evidence>
<reference evidence="7" key="1">
    <citation type="submission" date="2025-08" db="UniProtKB">
        <authorList>
            <consortium name="RefSeq"/>
        </authorList>
    </citation>
    <scope>IDENTIFICATION</scope>
</reference>
<evidence type="ECO:0000313" key="7">
    <source>
        <dbReference type="RefSeq" id="XP_065666712.1"/>
    </source>
</evidence>
<evidence type="ECO:0000256" key="1">
    <source>
        <dbReference type="SAM" id="Coils"/>
    </source>
</evidence>
<evidence type="ECO:0000313" key="6">
    <source>
        <dbReference type="Proteomes" id="UP001652625"/>
    </source>
</evidence>
<dbReference type="InterPro" id="IPR052434">
    <property type="entry name" value="Tectonic-like_complex_comp"/>
</dbReference>